<evidence type="ECO:0000313" key="4">
    <source>
        <dbReference type="Proteomes" id="UP000199559"/>
    </source>
</evidence>
<dbReference type="Pfam" id="PF14905">
    <property type="entry name" value="OMP_b-brl_3"/>
    <property type="match status" value="1"/>
</dbReference>
<dbReference type="SUPFAM" id="SSF49464">
    <property type="entry name" value="Carboxypeptidase regulatory domain-like"/>
    <property type="match status" value="1"/>
</dbReference>
<dbReference type="Gene3D" id="2.60.40.1120">
    <property type="entry name" value="Carboxypeptidase-like, regulatory domain"/>
    <property type="match status" value="1"/>
</dbReference>
<dbReference type="AlphaFoldDB" id="A0A1I3KTN8"/>
<dbReference type="STRING" id="1144750.SAMN05443431_102115"/>
<organism evidence="3 4">
    <name type="scientific">Olleya namhaensis</name>
    <dbReference type="NCBI Taxonomy" id="1144750"/>
    <lineage>
        <taxon>Bacteria</taxon>
        <taxon>Pseudomonadati</taxon>
        <taxon>Bacteroidota</taxon>
        <taxon>Flavobacteriia</taxon>
        <taxon>Flavobacteriales</taxon>
        <taxon>Flavobacteriaceae</taxon>
    </lineage>
</organism>
<evidence type="ECO:0000256" key="1">
    <source>
        <dbReference type="SAM" id="SignalP"/>
    </source>
</evidence>
<dbReference type="Proteomes" id="UP000199559">
    <property type="component" value="Unassembled WGS sequence"/>
</dbReference>
<name>A0A1I3KTN8_9FLAO</name>
<dbReference type="Pfam" id="PF13715">
    <property type="entry name" value="CarbopepD_reg_2"/>
    <property type="match status" value="1"/>
</dbReference>
<dbReference type="SUPFAM" id="SSF56935">
    <property type="entry name" value="Porins"/>
    <property type="match status" value="1"/>
</dbReference>
<accession>A0A1I3KTN8</accession>
<keyword evidence="4" id="KW-1185">Reference proteome</keyword>
<gene>
    <name evidence="3" type="ORF">SAMN05443431_102115</name>
</gene>
<protein>
    <submittedName>
        <fullName evidence="3">CarboxypepD_reg-like domain-containing protein</fullName>
    </submittedName>
</protein>
<keyword evidence="1" id="KW-0732">Signal</keyword>
<proteinExistence type="predicted"/>
<dbReference type="EMBL" id="FORM01000002">
    <property type="protein sequence ID" value="SFI75842.1"/>
    <property type="molecule type" value="Genomic_DNA"/>
</dbReference>
<sequence>MRYLILICTFLCTVSSFSQSKQFIISGQVFDDLDQAPLEAATVYLERIKDNSLVTYTITEKDGVFSMEDETSLDSLNLLVSYVGYKSYKKKIAITSGPINLGAINLQISNALDEVVIKSSAPVTIKKDTLEFNVNSFKTKKDATVEDLLKQLPGVEIDEEGKIKVNGKEVNKILVNGKPFFGNDPSITIKNLTKEIIDKIQVVDTKTKSEAFTGEEGDKENKTINLTIKEENNKGVFGRVAAGVGTDDRYEFAGMFNRFDNDQRVSVLVGGNNINSPGFSFGEIKKMFGSGGRNTSFSSNGSFSINGRQFGGGEGITTSKLGGVNYADAIGKKTEVAADYFYSNSNSENKSASQRETILSDSRYFSNSSSQSSNDTQSHSVNSDFEIKLDSTFFINIKPSFSRSTSTTDYTSQDETLDQDLILTNQSALRSFVENKSNNFSNQISATKKFGTKGAFLKFGVDNGFSNSESDDFINSNTEVFGTDPETIDRNQFTDGDNDSNTLKTDVSFRLPIKTKVFFVNFNYEYQYNKDKNKQSTFDFNEVSNGFDTFNTALSTDFEYTDTRSSPGVSLSYRKEKWSARFGADYVMRTLKNQDGLRPEFNVERDFNTVELNSNFNYRFSKKASFYLGYRLRNRPPSVRQLQTFEDVSNPLNTIVGNPNLEPTNQHSLYMGFNAYNWKERTGFYVYANMEKSQNAVVSRTTVDAETLKRTTTYDNVDGNYNGYFGVDFSKKFKIDSLQTVRLKIGNWSNFSKNINYNNDVQYASNVLVFNPNVGVDYVYNDVFEFKPRYRITLTNNMYDIDAFEDRNFTSHNLDLNSAFFLPKGFEWRNDITYNYNANIADGFQKDAWFWNASVAYSVLNDKGLVTLKVYDLLNQNTNARRTATNDYIQDTQSTVLRQYFMLNFSWKFNSLGSKGETKDSGMYFMD</sequence>
<dbReference type="RefSeq" id="WP_090837584.1">
    <property type="nucleotide sequence ID" value="NZ_FORM01000002.1"/>
</dbReference>
<feature type="signal peptide" evidence="1">
    <location>
        <begin position="1"/>
        <end position="20"/>
    </location>
</feature>
<feature type="domain" description="Outer membrane protein beta-barrel" evidence="2">
    <location>
        <begin position="448"/>
        <end position="907"/>
    </location>
</feature>
<evidence type="ECO:0000259" key="2">
    <source>
        <dbReference type="Pfam" id="PF14905"/>
    </source>
</evidence>
<feature type="chain" id="PRO_5011710435" evidence="1">
    <location>
        <begin position="21"/>
        <end position="927"/>
    </location>
</feature>
<evidence type="ECO:0000313" key="3">
    <source>
        <dbReference type="EMBL" id="SFI75842.1"/>
    </source>
</evidence>
<reference evidence="4" key="1">
    <citation type="submission" date="2016-10" db="EMBL/GenBank/DDBJ databases">
        <authorList>
            <person name="Varghese N."/>
            <person name="Submissions S."/>
        </authorList>
    </citation>
    <scope>NUCLEOTIDE SEQUENCE [LARGE SCALE GENOMIC DNA]</scope>
    <source>
        <strain evidence="4">DSM 28881</strain>
    </source>
</reference>
<dbReference type="InterPro" id="IPR041700">
    <property type="entry name" value="OMP_b-brl_3"/>
</dbReference>
<dbReference type="InterPro" id="IPR008969">
    <property type="entry name" value="CarboxyPept-like_regulatory"/>
</dbReference>